<organism evidence="1 2">
    <name type="scientific">Solanum commersonii</name>
    <name type="common">Commerson's wild potato</name>
    <name type="synonym">Commerson's nightshade</name>
    <dbReference type="NCBI Taxonomy" id="4109"/>
    <lineage>
        <taxon>Eukaryota</taxon>
        <taxon>Viridiplantae</taxon>
        <taxon>Streptophyta</taxon>
        <taxon>Embryophyta</taxon>
        <taxon>Tracheophyta</taxon>
        <taxon>Spermatophyta</taxon>
        <taxon>Magnoliopsida</taxon>
        <taxon>eudicotyledons</taxon>
        <taxon>Gunneridae</taxon>
        <taxon>Pentapetalae</taxon>
        <taxon>asterids</taxon>
        <taxon>lamiids</taxon>
        <taxon>Solanales</taxon>
        <taxon>Solanaceae</taxon>
        <taxon>Solanoideae</taxon>
        <taxon>Solaneae</taxon>
        <taxon>Solanum</taxon>
    </lineage>
</organism>
<evidence type="ECO:0000313" key="2">
    <source>
        <dbReference type="Proteomes" id="UP000824120"/>
    </source>
</evidence>
<feature type="non-terminal residue" evidence="1">
    <location>
        <position position="169"/>
    </location>
</feature>
<dbReference type="OrthoDB" id="1420404at2759"/>
<dbReference type="Proteomes" id="UP000824120">
    <property type="component" value="Chromosome 11"/>
</dbReference>
<comment type="caution">
    <text evidence="1">The sequence shown here is derived from an EMBL/GenBank/DDBJ whole genome shotgun (WGS) entry which is preliminary data.</text>
</comment>
<reference evidence="1 2" key="1">
    <citation type="submission" date="2020-09" db="EMBL/GenBank/DDBJ databases">
        <title>De no assembly of potato wild relative species, Solanum commersonii.</title>
        <authorList>
            <person name="Cho K."/>
        </authorList>
    </citation>
    <scope>NUCLEOTIDE SEQUENCE [LARGE SCALE GENOMIC DNA]</scope>
    <source>
        <strain evidence="1">LZ3.2</strain>
        <tissue evidence="1">Leaf</tissue>
    </source>
</reference>
<proteinExistence type="predicted"/>
<name>A0A9J5WM37_SOLCO</name>
<accession>A0A9J5WM37</accession>
<gene>
    <name evidence="1" type="ORF">H5410_056230</name>
</gene>
<protein>
    <submittedName>
        <fullName evidence="1">Uncharacterized protein</fullName>
    </submittedName>
</protein>
<dbReference type="EMBL" id="JACXVP010000011">
    <property type="protein sequence ID" value="KAG5576096.1"/>
    <property type="molecule type" value="Genomic_DNA"/>
</dbReference>
<dbReference type="AlphaFoldDB" id="A0A9J5WM37"/>
<evidence type="ECO:0000313" key="1">
    <source>
        <dbReference type="EMBL" id="KAG5576096.1"/>
    </source>
</evidence>
<keyword evidence="2" id="KW-1185">Reference proteome</keyword>
<sequence length="169" mass="18670">KPKNYEGGQIEDILSLILHKVKEYDRVSKEIKENVSMLNQMTASHSISIQLLDTQMGHMLSRWRAKTSVGDSPKRSANPTLSAVWTSKLTRDLVKLGEVSTHSACRGVVRQGRLTSPKGCKLNGFKRPKGFILGNGVKISTLGNLASWVELPEPLGGSPKFLFWLSLVL</sequence>